<accession>A0ABS9SJF6</accession>
<evidence type="ECO:0000313" key="3">
    <source>
        <dbReference type="Proteomes" id="UP001202248"/>
    </source>
</evidence>
<dbReference type="InterPro" id="IPR014914">
    <property type="entry name" value="RES_dom"/>
</dbReference>
<evidence type="ECO:0000313" key="2">
    <source>
        <dbReference type="EMBL" id="MCH5598513.1"/>
    </source>
</evidence>
<name>A0ABS9SJF6_9BACT</name>
<organism evidence="2 3">
    <name type="scientific">Niabella ginsengisoli</name>
    <dbReference type="NCBI Taxonomy" id="522298"/>
    <lineage>
        <taxon>Bacteria</taxon>
        <taxon>Pseudomonadati</taxon>
        <taxon>Bacteroidota</taxon>
        <taxon>Chitinophagia</taxon>
        <taxon>Chitinophagales</taxon>
        <taxon>Chitinophagaceae</taxon>
        <taxon>Niabella</taxon>
    </lineage>
</organism>
<feature type="domain" description="RES" evidence="1">
    <location>
        <begin position="15"/>
        <end position="139"/>
    </location>
</feature>
<comment type="caution">
    <text evidence="2">The sequence shown here is derived from an EMBL/GenBank/DDBJ whole genome shotgun (WGS) entry which is preliminary data.</text>
</comment>
<reference evidence="2 3" key="1">
    <citation type="submission" date="2022-02" db="EMBL/GenBank/DDBJ databases">
        <authorList>
            <person name="Min J."/>
        </authorList>
    </citation>
    <scope>NUCLEOTIDE SEQUENCE [LARGE SCALE GENOMIC DNA]</scope>
    <source>
        <strain evidence="2 3">GR10-1</strain>
    </source>
</reference>
<dbReference type="Proteomes" id="UP001202248">
    <property type="component" value="Unassembled WGS sequence"/>
</dbReference>
<protein>
    <submittedName>
        <fullName evidence="2">RES family NAD+ phosphorylase</fullName>
    </submittedName>
</protein>
<dbReference type="Pfam" id="PF08808">
    <property type="entry name" value="RES"/>
    <property type="match status" value="1"/>
</dbReference>
<dbReference type="SMART" id="SM00953">
    <property type="entry name" value="RES"/>
    <property type="match status" value="1"/>
</dbReference>
<keyword evidence="3" id="KW-1185">Reference proteome</keyword>
<dbReference type="RefSeq" id="WP_240830175.1">
    <property type="nucleotide sequence ID" value="NZ_JAKWBL010000002.1"/>
</dbReference>
<gene>
    <name evidence="2" type="ORF">MKP09_11630</name>
</gene>
<evidence type="ECO:0000259" key="1">
    <source>
        <dbReference type="SMART" id="SM00953"/>
    </source>
</evidence>
<dbReference type="EMBL" id="JAKWBL010000002">
    <property type="protein sequence ID" value="MCH5598513.1"/>
    <property type="molecule type" value="Genomic_DNA"/>
</dbReference>
<proteinExistence type="predicted"/>
<sequence>MMKVYRISKCKYIDDLTGTGASVYSGRWHNKGTHILYTAASPSLAMLETIVHISNVVVDETCLICIELPDVPVMEIPIKTLQDGWFKNPSPENLRFIGDEFIKEKKYFSLKVPSAVMPEESNYLLNPAHSAFSKIKVVYTRTIPIDARLLAGKKS</sequence>